<proteinExistence type="inferred from homology"/>
<dbReference type="GO" id="GO:0012505">
    <property type="term" value="C:endomembrane system"/>
    <property type="evidence" value="ECO:0007669"/>
    <property type="project" value="UniProtKB-SubCell"/>
</dbReference>
<dbReference type="InterPro" id="IPR019452">
    <property type="entry name" value="VPS39/TGF_beta_rcpt-assoc_1"/>
</dbReference>
<dbReference type="OrthoDB" id="5325112at2759"/>
<evidence type="ECO:0000256" key="5">
    <source>
        <dbReference type="SAM" id="MobiDB-lite"/>
    </source>
</evidence>
<keyword evidence="8" id="KW-1185">Reference proteome</keyword>
<dbReference type="GO" id="GO:0000329">
    <property type="term" value="C:fungal-type vacuole membrane"/>
    <property type="evidence" value="ECO:0007669"/>
    <property type="project" value="TreeGrafter"/>
</dbReference>
<dbReference type="InterPro" id="IPR001180">
    <property type="entry name" value="CNH_dom"/>
</dbReference>
<dbReference type="STRING" id="1051890.A0A3N4LVN1"/>
<reference evidence="7 8" key="1">
    <citation type="journal article" date="2018" name="Nat. Ecol. Evol.">
        <title>Pezizomycetes genomes reveal the molecular basis of ectomycorrhizal truffle lifestyle.</title>
        <authorList>
            <person name="Murat C."/>
            <person name="Payen T."/>
            <person name="Noel B."/>
            <person name="Kuo A."/>
            <person name="Morin E."/>
            <person name="Chen J."/>
            <person name="Kohler A."/>
            <person name="Krizsan K."/>
            <person name="Balestrini R."/>
            <person name="Da Silva C."/>
            <person name="Montanini B."/>
            <person name="Hainaut M."/>
            <person name="Levati E."/>
            <person name="Barry K.W."/>
            <person name="Belfiori B."/>
            <person name="Cichocki N."/>
            <person name="Clum A."/>
            <person name="Dockter R.B."/>
            <person name="Fauchery L."/>
            <person name="Guy J."/>
            <person name="Iotti M."/>
            <person name="Le Tacon F."/>
            <person name="Lindquist E.A."/>
            <person name="Lipzen A."/>
            <person name="Malagnac F."/>
            <person name="Mello A."/>
            <person name="Molinier V."/>
            <person name="Miyauchi S."/>
            <person name="Poulain J."/>
            <person name="Riccioni C."/>
            <person name="Rubini A."/>
            <person name="Sitrit Y."/>
            <person name="Splivallo R."/>
            <person name="Traeger S."/>
            <person name="Wang M."/>
            <person name="Zifcakova L."/>
            <person name="Wipf D."/>
            <person name="Zambonelli A."/>
            <person name="Paolocci F."/>
            <person name="Nowrousian M."/>
            <person name="Ottonello S."/>
            <person name="Baldrian P."/>
            <person name="Spatafora J.W."/>
            <person name="Henrissat B."/>
            <person name="Nagy L.G."/>
            <person name="Aury J.M."/>
            <person name="Wincker P."/>
            <person name="Grigoriev I.V."/>
            <person name="Bonfante P."/>
            <person name="Martin F.M."/>
        </authorList>
    </citation>
    <scope>NUCLEOTIDE SEQUENCE [LARGE SCALE GENOMIC DNA]</scope>
    <source>
        <strain evidence="7 8">ATCC MYA-4762</strain>
    </source>
</reference>
<comment type="similarity">
    <text evidence="3">Belongs to the VAM6/VPS39 family.</text>
</comment>
<evidence type="ECO:0000313" key="8">
    <source>
        <dbReference type="Proteomes" id="UP000267821"/>
    </source>
</evidence>
<organism evidence="7 8">
    <name type="scientific">Terfezia boudieri ATCC MYA-4762</name>
    <dbReference type="NCBI Taxonomy" id="1051890"/>
    <lineage>
        <taxon>Eukaryota</taxon>
        <taxon>Fungi</taxon>
        <taxon>Dikarya</taxon>
        <taxon>Ascomycota</taxon>
        <taxon>Pezizomycotina</taxon>
        <taxon>Pezizomycetes</taxon>
        <taxon>Pezizales</taxon>
        <taxon>Pezizaceae</taxon>
        <taxon>Terfezia</taxon>
    </lineage>
</organism>
<sequence>MLNAFHARSILELGPKERVKIDSICAYADKLLLGASSGNLRVHTVHSPDTADVSLSPPRIVEKFSRKPIDALACIKESSVLISLSNSLISIHDLESFVLQQTLQKTSGALCFAVTTNIEKDDETGIPSIVSRLAVGGKKRLLLYSWHDGDFRDGREISVGGNVRTITWASGGRKVVVGLGGGGFVMVDVYTGVAADIVPPSPTANGVGADGKPIAEAAAVAEGGGGRGMGGWGMGGWGSKPLSTRLKGEELLLVKDKTTLFTDSKGNALPDKTSIPWPHAPDAIAYSYPYLVSLHQSQHHLEVRNPATQSLLQTIQLPNVTMLHVPPPNVALVHAGKLFYVCSPTQVWRMGSVDYEEQVQELIRNGHLDEAVSVLEQLESVLVDGKEEKIREVQMLKAQSLFDKRRYRDSMELFANVEAPPERVIRLFPKIIAGELSIVGEDKDKESEGSVHEASGTESGDISENGRVEGGGTGTNGTASTEQLGEHPGDAQTASTGEAVTGEDGDKRANEIDTGPVISSLRKIVGDDASSIRSKKQTDDDAVSVRGSIRGGKAPLPPKEPPKKATPSILDEKELRKAVNELTVYLGNSRLLLSKYIERLQAQVSLASTTHGGAPPSPIKAPFGDSYFATRNASADSVVVDKNQNGIDDRLEKALATAKLVHTTLFRAYMYSKPTLVGSLVRQPNLCDPVVVNERLKETGRFHDLVDFFGGKKLHREALTLLKQFAEAPTEDPRAPTLHGPARTIHYLQTLDSTQLPLIFEFAQHPLLTSPNLAMEIFLTDSENAESLPRQKVLDYLQRLDRTLAIRYLEHLINQLRDLTPDFHGRLISLYLEHIQKTDWLSESAGDEAIAKGKKEEWKERLLEFLRESRQYRSDRVLGWLPKDDPDFWEARAVVLSNMGKHRDALEIFVFKLESPLKAEEYCVRVHASQSSSSSSTKQTSTMREKSQSQLNVFHILLEMYLAPQPPYPPTPQLDNALTILTRHGSRLDASQALTLIPEDLKIQRLEGYFESRIRGANSEGSEGMIRAQLGRGVGWGLEEKLVGLRGRKVVVTEGRVCPVCHKRLGRSVVSVLASGGVVHYGCGVQKEGGRSAGSGSGSGSGVEAAGGGGWRKF</sequence>
<comment type="subcellular location">
    <subcellularLocation>
        <location evidence="1">Endomembrane system</location>
        <topology evidence="1">Peripheral membrane protein</topology>
    </subcellularLocation>
</comment>
<dbReference type="EMBL" id="ML121536">
    <property type="protein sequence ID" value="RPB25748.1"/>
    <property type="molecule type" value="Genomic_DNA"/>
</dbReference>
<dbReference type="Pfam" id="PF10367">
    <property type="entry name" value="zf-Vps39_C"/>
    <property type="match status" value="1"/>
</dbReference>
<dbReference type="GO" id="GO:0034058">
    <property type="term" value="P:endosomal vesicle fusion"/>
    <property type="evidence" value="ECO:0007669"/>
    <property type="project" value="TreeGrafter"/>
</dbReference>
<dbReference type="PROSITE" id="PS50219">
    <property type="entry name" value="CNH"/>
    <property type="match status" value="1"/>
</dbReference>
<evidence type="ECO:0000256" key="3">
    <source>
        <dbReference type="ARBA" id="ARBA00038201"/>
    </source>
</evidence>
<dbReference type="InterPro" id="IPR000547">
    <property type="entry name" value="Clathrin_H-chain/VPS_repeat"/>
</dbReference>
<feature type="region of interest" description="Disordered" evidence="5">
    <location>
        <begin position="529"/>
        <end position="567"/>
    </location>
</feature>
<protein>
    <recommendedName>
        <fullName evidence="6">CNH domain-containing protein</fullName>
    </recommendedName>
</protein>
<feature type="region of interest" description="Disordered" evidence="5">
    <location>
        <begin position="1089"/>
        <end position="1114"/>
    </location>
</feature>
<evidence type="ECO:0000256" key="4">
    <source>
        <dbReference type="PROSITE-ProRule" id="PRU01006"/>
    </source>
</evidence>
<keyword evidence="2" id="KW-0472">Membrane</keyword>
<feature type="compositionally biased region" description="Gly residues" evidence="5">
    <location>
        <begin position="1091"/>
        <end position="1114"/>
    </location>
</feature>
<dbReference type="Pfam" id="PF10366">
    <property type="entry name" value="Vps39_1"/>
    <property type="match status" value="1"/>
</dbReference>
<feature type="compositionally biased region" description="Basic and acidic residues" evidence="5">
    <location>
        <begin position="442"/>
        <end position="451"/>
    </location>
</feature>
<evidence type="ECO:0000256" key="1">
    <source>
        <dbReference type="ARBA" id="ARBA00004184"/>
    </source>
</evidence>
<dbReference type="InterPro" id="IPR019453">
    <property type="entry name" value="VPS39/TGFA1_Znf"/>
</dbReference>
<feature type="region of interest" description="Disordered" evidence="5">
    <location>
        <begin position="442"/>
        <end position="515"/>
    </location>
</feature>
<evidence type="ECO:0000259" key="6">
    <source>
        <dbReference type="PROSITE" id="PS50219"/>
    </source>
</evidence>
<dbReference type="PANTHER" id="PTHR12894:SF49">
    <property type="entry name" value="VAM6_VPS39-LIKE PROTEIN"/>
    <property type="match status" value="1"/>
</dbReference>
<dbReference type="PROSITE" id="PS50236">
    <property type="entry name" value="CHCR"/>
    <property type="match status" value="1"/>
</dbReference>
<name>A0A3N4LVN1_9PEZI</name>
<evidence type="ECO:0000313" key="7">
    <source>
        <dbReference type="EMBL" id="RPB25748.1"/>
    </source>
</evidence>
<accession>A0A3N4LVN1</accession>
<feature type="repeat" description="CHCR" evidence="4">
    <location>
        <begin position="781"/>
        <end position="949"/>
    </location>
</feature>
<dbReference type="InterPro" id="IPR032914">
    <property type="entry name" value="Vam6/VPS39/TRAP1"/>
</dbReference>
<feature type="domain" description="CNH" evidence="6">
    <location>
        <begin position="18"/>
        <end position="330"/>
    </location>
</feature>
<dbReference type="InParanoid" id="A0A3N4LVN1"/>
<dbReference type="GO" id="GO:0006914">
    <property type="term" value="P:autophagy"/>
    <property type="evidence" value="ECO:0007669"/>
    <property type="project" value="TreeGrafter"/>
</dbReference>
<dbReference type="Pfam" id="PF00780">
    <property type="entry name" value="CNH"/>
    <property type="match status" value="1"/>
</dbReference>
<dbReference type="PANTHER" id="PTHR12894">
    <property type="entry name" value="CNH DOMAIN CONTAINING"/>
    <property type="match status" value="1"/>
</dbReference>
<dbReference type="Proteomes" id="UP000267821">
    <property type="component" value="Unassembled WGS sequence"/>
</dbReference>
<gene>
    <name evidence="7" type="ORF">L211DRAFT_782457</name>
</gene>
<dbReference type="SUPFAM" id="SSF50969">
    <property type="entry name" value="YVTN repeat-like/Quinoprotein amine dehydrogenase"/>
    <property type="match status" value="1"/>
</dbReference>
<evidence type="ECO:0000256" key="2">
    <source>
        <dbReference type="ARBA" id="ARBA00023136"/>
    </source>
</evidence>
<dbReference type="GO" id="GO:0006886">
    <property type="term" value="P:intracellular protein transport"/>
    <property type="evidence" value="ECO:0007669"/>
    <property type="project" value="UniProtKB-UniRule"/>
</dbReference>
<dbReference type="AlphaFoldDB" id="A0A3N4LVN1"/>
<dbReference type="InterPro" id="IPR011044">
    <property type="entry name" value="Quino_amine_DH_bsu"/>
</dbReference>